<protein>
    <submittedName>
        <fullName evidence="1">GNAT family N-acetyltransferase</fullName>
        <ecNumber evidence="1">2.3.1.-</ecNumber>
    </submittedName>
</protein>
<dbReference type="Gene3D" id="3.40.630.30">
    <property type="match status" value="1"/>
</dbReference>
<comment type="caution">
    <text evidence="1">The sequence shown here is derived from an EMBL/GenBank/DDBJ whole genome shotgun (WGS) entry which is preliminary data.</text>
</comment>
<dbReference type="EC" id="2.3.1.-" evidence="1"/>
<proteinExistence type="predicted"/>
<dbReference type="EMBL" id="DWWM01000050">
    <property type="protein sequence ID" value="HJC36982.1"/>
    <property type="molecule type" value="Genomic_DNA"/>
</dbReference>
<keyword evidence="1" id="KW-0808">Transferase</keyword>
<dbReference type="AlphaFoldDB" id="A0A9D2NS96"/>
<reference evidence="1" key="1">
    <citation type="journal article" date="2021" name="PeerJ">
        <title>Extensive microbial diversity within the chicken gut microbiome revealed by metagenomics and culture.</title>
        <authorList>
            <person name="Gilroy R."/>
            <person name="Ravi A."/>
            <person name="Getino M."/>
            <person name="Pursley I."/>
            <person name="Horton D.L."/>
            <person name="Alikhan N.F."/>
            <person name="Baker D."/>
            <person name="Gharbi K."/>
            <person name="Hall N."/>
            <person name="Watson M."/>
            <person name="Adriaenssens E.M."/>
            <person name="Foster-Nyarko E."/>
            <person name="Jarju S."/>
            <person name="Secka A."/>
            <person name="Antonio M."/>
            <person name="Oren A."/>
            <person name="Chaudhuri R.R."/>
            <person name="La Ragione R."/>
            <person name="Hildebrand F."/>
            <person name="Pallen M.J."/>
        </authorList>
    </citation>
    <scope>NUCLEOTIDE SEQUENCE</scope>
    <source>
        <strain evidence="1">CHK187-11901</strain>
    </source>
</reference>
<accession>A0A9D2NS96</accession>
<dbReference type="Proteomes" id="UP000823896">
    <property type="component" value="Unassembled WGS sequence"/>
</dbReference>
<keyword evidence="1" id="KW-0012">Acyltransferase</keyword>
<dbReference type="SUPFAM" id="SSF55729">
    <property type="entry name" value="Acyl-CoA N-acyltransferases (Nat)"/>
    <property type="match status" value="1"/>
</dbReference>
<evidence type="ECO:0000313" key="1">
    <source>
        <dbReference type="EMBL" id="HJC36982.1"/>
    </source>
</evidence>
<organism evidence="1 2">
    <name type="scientific">Candidatus Merdibacter merdavium</name>
    <dbReference type="NCBI Taxonomy" id="2838692"/>
    <lineage>
        <taxon>Bacteria</taxon>
        <taxon>Bacillati</taxon>
        <taxon>Bacillota</taxon>
        <taxon>Erysipelotrichia</taxon>
        <taxon>Erysipelotrichales</taxon>
        <taxon>Erysipelotrichaceae</taxon>
        <taxon>Merdibacter</taxon>
    </lineage>
</organism>
<gene>
    <name evidence="1" type="ORF">H9702_07645</name>
</gene>
<reference evidence="1" key="2">
    <citation type="submission" date="2021-04" db="EMBL/GenBank/DDBJ databases">
        <authorList>
            <person name="Gilroy R."/>
        </authorList>
    </citation>
    <scope>NUCLEOTIDE SEQUENCE</scope>
    <source>
        <strain evidence="1">CHK187-11901</strain>
    </source>
</reference>
<dbReference type="GO" id="GO:0016746">
    <property type="term" value="F:acyltransferase activity"/>
    <property type="evidence" value="ECO:0007669"/>
    <property type="project" value="UniProtKB-KW"/>
</dbReference>
<sequence>MFLKFYLKRYKLSAAFQKEFDAFFRQLQERDEDIFGKCDLELVALSSKKHHRKGLGTSVKQFLDRAQADGAQRLRLFTNTIASWTFYENYGFQKVAEKTFQDGSGHRSLVYEYTLKEELR</sequence>
<dbReference type="InterPro" id="IPR016181">
    <property type="entry name" value="Acyl_CoA_acyltransferase"/>
</dbReference>
<evidence type="ECO:0000313" key="2">
    <source>
        <dbReference type="Proteomes" id="UP000823896"/>
    </source>
</evidence>
<name>A0A9D2NS96_9FIRM</name>